<organism evidence="3 4">
    <name type="scientific">Mucilaginibacter hurinus</name>
    <dbReference type="NCBI Taxonomy" id="2201324"/>
    <lineage>
        <taxon>Bacteria</taxon>
        <taxon>Pseudomonadati</taxon>
        <taxon>Bacteroidota</taxon>
        <taxon>Sphingobacteriia</taxon>
        <taxon>Sphingobacteriales</taxon>
        <taxon>Sphingobacteriaceae</taxon>
        <taxon>Mucilaginibacter</taxon>
    </lineage>
</organism>
<evidence type="ECO:0000313" key="4">
    <source>
        <dbReference type="Proteomes" id="UP000253209"/>
    </source>
</evidence>
<feature type="transmembrane region" description="Helical" evidence="1">
    <location>
        <begin position="7"/>
        <end position="24"/>
    </location>
</feature>
<dbReference type="NCBIfam" id="TIGR04183">
    <property type="entry name" value="Por_Secre_tail"/>
    <property type="match status" value="1"/>
</dbReference>
<dbReference type="Pfam" id="PF18962">
    <property type="entry name" value="Por_Secre_tail"/>
    <property type="match status" value="1"/>
</dbReference>
<proteinExistence type="predicted"/>
<reference evidence="3 4" key="1">
    <citation type="submission" date="2018-05" db="EMBL/GenBank/DDBJ databases">
        <title>Mucilaginibacter hurinus sp. nov., isolated from briquette warehouse soil.</title>
        <authorList>
            <person name="Choi L."/>
        </authorList>
    </citation>
    <scope>NUCLEOTIDE SEQUENCE [LARGE SCALE GENOMIC DNA]</scope>
    <source>
        <strain evidence="3 4">ZR32</strain>
    </source>
</reference>
<sequence length="530" mass="55277">MAVLIRYIPLLFITIFNCVFYISATAQQVDVEYLHAEMPSGWVPLNVGERPDSVNVLIRTGDTVTMDTDAYVKNMQIEAGAVVNAAGSTSQGQPFKLRPGAFATTGAATLLNQGVLGAATGNHNGIAIEIPPACRNFTLTGPGTTSIAYIRPQSKSAELSININQDVSLNHNGIAISAIPLDKEGSTEDKIDVNIAAGKTVTLTNPSGQIHGLTQAGGTYTYNINGTVDASATTVVQNIVPAVASPASTTIFNIAGVLKFGDKLNIAPATESGGKLTLNILNGGVADATLTNILIPGANFFITHGTGVLKRKVGSNDVLFPVAAGGTTTPSAVILNNAGVADNFSVLVSKDFTVSVPNSNKMVNRQWTIIPDSNTNSNVTVTPAWLTGDQAGGFSPALPVAVLQYHDGAWLQTSATIKGTGSLADPYTAMAAGFTTFGLFAVHNTELPPPGSALSVYPNPVIESMNLTFPATTVSGTLKITTSDGKRVFTEELEKGATARTYNVSTWLPGVYFLIIEGGGKKSSVKFIKQ</sequence>
<dbReference type="AlphaFoldDB" id="A0A367GL86"/>
<accession>A0A367GL86</accession>
<comment type="caution">
    <text evidence="3">The sequence shown here is derived from an EMBL/GenBank/DDBJ whole genome shotgun (WGS) entry which is preliminary data.</text>
</comment>
<name>A0A367GL86_9SPHI</name>
<evidence type="ECO:0000256" key="1">
    <source>
        <dbReference type="SAM" id="Phobius"/>
    </source>
</evidence>
<dbReference type="InterPro" id="IPR026444">
    <property type="entry name" value="Secre_tail"/>
</dbReference>
<gene>
    <name evidence="3" type="ORF">DJ568_14500</name>
</gene>
<evidence type="ECO:0000259" key="2">
    <source>
        <dbReference type="Pfam" id="PF18962"/>
    </source>
</evidence>
<keyword evidence="1" id="KW-1133">Transmembrane helix</keyword>
<dbReference type="Proteomes" id="UP000253209">
    <property type="component" value="Unassembled WGS sequence"/>
</dbReference>
<keyword evidence="1" id="KW-0472">Membrane</keyword>
<keyword evidence="4" id="KW-1185">Reference proteome</keyword>
<dbReference type="EMBL" id="QGDC01000008">
    <property type="protein sequence ID" value="RCH54090.1"/>
    <property type="molecule type" value="Genomic_DNA"/>
</dbReference>
<keyword evidence="1" id="KW-0812">Transmembrane</keyword>
<protein>
    <recommendedName>
        <fullName evidence="2">Secretion system C-terminal sorting domain-containing protein</fullName>
    </recommendedName>
</protein>
<dbReference type="RefSeq" id="WP_114006015.1">
    <property type="nucleotide sequence ID" value="NZ_QGDC01000008.1"/>
</dbReference>
<dbReference type="OrthoDB" id="755691at2"/>
<feature type="domain" description="Secretion system C-terminal sorting" evidence="2">
    <location>
        <begin position="456"/>
        <end position="528"/>
    </location>
</feature>
<evidence type="ECO:0000313" key="3">
    <source>
        <dbReference type="EMBL" id="RCH54090.1"/>
    </source>
</evidence>